<name>A0A1M5MG77_9RHOB</name>
<evidence type="ECO:0000313" key="2">
    <source>
        <dbReference type="EMBL" id="SHG76378.1"/>
    </source>
</evidence>
<reference evidence="2 3" key="1">
    <citation type="submission" date="2016-11" db="EMBL/GenBank/DDBJ databases">
        <authorList>
            <person name="Jaros S."/>
            <person name="Januszkiewicz K."/>
            <person name="Wedrychowicz H."/>
        </authorList>
    </citation>
    <scope>NUCLEOTIDE SEQUENCE [LARGE SCALE GENOMIC DNA]</scope>
    <source>
        <strain evidence="2 3">DSM 28715</strain>
    </source>
</reference>
<evidence type="ECO:0000256" key="1">
    <source>
        <dbReference type="SAM" id="Phobius"/>
    </source>
</evidence>
<dbReference type="STRING" id="1508389.SAMN05444003_0819"/>
<sequence length="70" mass="7344">MPLNVLFLILVNVISAAAFTVWVATSLVSPVSVSPILGLTVLSALALAGSLLLRVASKRHETTENDQAKD</sequence>
<dbReference type="Proteomes" id="UP000184074">
    <property type="component" value="Unassembled WGS sequence"/>
</dbReference>
<feature type="transmembrane region" description="Helical" evidence="1">
    <location>
        <begin position="32"/>
        <end position="53"/>
    </location>
</feature>
<keyword evidence="3" id="KW-1185">Reference proteome</keyword>
<evidence type="ECO:0000313" key="3">
    <source>
        <dbReference type="Proteomes" id="UP000184074"/>
    </source>
</evidence>
<keyword evidence="1" id="KW-1133">Transmembrane helix</keyword>
<keyword evidence="1" id="KW-0812">Transmembrane</keyword>
<protein>
    <submittedName>
        <fullName evidence="2">Uncharacterized protein</fullName>
    </submittedName>
</protein>
<keyword evidence="1" id="KW-0472">Membrane</keyword>
<proteinExistence type="predicted"/>
<dbReference type="AlphaFoldDB" id="A0A1M5MG77"/>
<accession>A0A1M5MG77</accession>
<organism evidence="2 3">
    <name type="scientific">Cognatiyoonia sediminum</name>
    <dbReference type="NCBI Taxonomy" id="1508389"/>
    <lineage>
        <taxon>Bacteria</taxon>
        <taxon>Pseudomonadati</taxon>
        <taxon>Pseudomonadota</taxon>
        <taxon>Alphaproteobacteria</taxon>
        <taxon>Rhodobacterales</taxon>
        <taxon>Paracoccaceae</taxon>
        <taxon>Cognatiyoonia</taxon>
    </lineage>
</organism>
<dbReference type="EMBL" id="FQXB01000001">
    <property type="protein sequence ID" value="SHG76378.1"/>
    <property type="molecule type" value="Genomic_DNA"/>
</dbReference>
<gene>
    <name evidence="2" type="ORF">SAMN05444003_0819</name>
</gene>
<dbReference type="RefSeq" id="WP_072899503.1">
    <property type="nucleotide sequence ID" value="NZ_FQXB01000001.1"/>
</dbReference>